<dbReference type="AlphaFoldDB" id="K2R7V8"/>
<sequence>MEQRPSFLLFYLSRSDYSVRHSTTVSHHGIPSKNPTVNILPWRTALVMPITHTLHPLSTMPRSQQATNFVCGFPGCGRSYQRKEHLTRHQMNHFRAQPLKCPYCSSTFLRT</sequence>
<comment type="caution">
    <text evidence="3">The sequence shown here is derived from an EMBL/GenBank/DDBJ whole genome shotgun (WGS) entry which is preliminary data.</text>
</comment>
<dbReference type="InterPro" id="IPR013087">
    <property type="entry name" value="Znf_C2H2_type"/>
</dbReference>
<proteinExistence type="predicted"/>
<dbReference type="SMART" id="SM00355">
    <property type="entry name" value="ZnF_C2H2"/>
    <property type="match status" value="1"/>
</dbReference>
<dbReference type="EMBL" id="AHHD01000845">
    <property type="protein sequence ID" value="EKG08987.1"/>
    <property type="molecule type" value="Genomic_DNA"/>
</dbReference>
<dbReference type="GO" id="GO:0008270">
    <property type="term" value="F:zinc ion binding"/>
    <property type="evidence" value="ECO:0007669"/>
    <property type="project" value="UniProtKB-KW"/>
</dbReference>
<evidence type="ECO:0000259" key="2">
    <source>
        <dbReference type="PROSITE" id="PS50157"/>
    </source>
</evidence>
<evidence type="ECO:0000313" key="4">
    <source>
        <dbReference type="Proteomes" id="UP000007129"/>
    </source>
</evidence>
<evidence type="ECO:0000256" key="1">
    <source>
        <dbReference type="PROSITE-ProRule" id="PRU00042"/>
    </source>
</evidence>
<keyword evidence="1" id="KW-0863">Zinc-finger</keyword>
<keyword evidence="1" id="KW-0862">Zinc</keyword>
<feature type="non-terminal residue" evidence="3">
    <location>
        <position position="111"/>
    </location>
</feature>
<dbReference type="SUPFAM" id="SSF57667">
    <property type="entry name" value="beta-beta-alpha zinc fingers"/>
    <property type="match status" value="1"/>
</dbReference>
<dbReference type="InParanoid" id="K2R7V8"/>
<accession>K2R7V8</accession>
<dbReference type="VEuPathDB" id="FungiDB:MPH_14049"/>
<dbReference type="PROSITE" id="PS50157">
    <property type="entry name" value="ZINC_FINGER_C2H2_2"/>
    <property type="match status" value="1"/>
</dbReference>
<reference evidence="3 4" key="1">
    <citation type="journal article" date="2012" name="BMC Genomics">
        <title>Tools to kill: Genome of one of the most destructive plant pathogenic fungi Macrophomina phaseolina.</title>
        <authorList>
            <person name="Islam M.S."/>
            <person name="Haque M.S."/>
            <person name="Islam M.M."/>
            <person name="Emdad E.M."/>
            <person name="Halim A."/>
            <person name="Hossen Q.M.M."/>
            <person name="Hossain M.Z."/>
            <person name="Ahmed B."/>
            <person name="Rahim S."/>
            <person name="Rahman M.S."/>
            <person name="Alam M.M."/>
            <person name="Hou S."/>
            <person name="Wan X."/>
            <person name="Saito J.A."/>
            <person name="Alam M."/>
        </authorList>
    </citation>
    <scope>NUCLEOTIDE SEQUENCE [LARGE SCALE GENOMIC DNA]</scope>
    <source>
        <strain evidence="3 4">MS6</strain>
    </source>
</reference>
<name>K2R7V8_MACPH</name>
<dbReference type="OrthoDB" id="3437960at2759"/>
<gene>
    <name evidence="3" type="ORF">MPH_14049</name>
</gene>
<dbReference type="InterPro" id="IPR036236">
    <property type="entry name" value="Znf_C2H2_sf"/>
</dbReference>
<dbReference type="Gene3D" id="3.30.160.60">
    <property type="entry name" value="Classic Zinc Finger"/>
    <property type="match status" value="1"/>
</dbReference>
<protein>
    <submittedName>
        <fullName evidence="3">Zinc finger C2H2-type protein</fullName>
    </submittedName>
</protein>
<evidence type="ECO:0000313" key="3">
    <source>
        <dbReference type="EMBL" id="EKG08987.1"/>
    </source>
</evidence>
<organism evidence="3 4">
    <name type="scientific">Macrophomina phaseolina (strain MS6)</name>
    <name type="common">Charcoal rot fungus</name>
    <dbReference type="NCBI Taxonomy" id="1126212"/>
    <lineage>
        <taxon>Eukaryota</taxon>
        <taxon>Fungi</taxon>
        <taxon>Dikarya</taxon>
        <taxon>Ascomycota</taxon>
        <taxon>Pezizomycotina</taxon>
        <taxon>Dothideomycetes</taxon>
        <taxon>Dothideomycetes incertae sedis</taxon>
        <taxon>Botryosphaeriales</taxon>
        <taxon>Botryosphaeriaceae</taxon>
        <taxon>Macrophomina</taxon>
    </lineage>
</organism>
<dbReference type="PROSITE" id="PS00028">
    <property type="entry name" value="ZINC_FINGER_C2H2_1"/>
    <property type="match status" value="1"/>
</dbReference>
<dbReference type="Proteomes" id="UP000007129">
    <property type="component" value="Unassembled WGS sequence"/>
</dbReference>
<feature type="domain" description="C2H2-type" evidence="2">
    <location>
        <begin position="69"/>
        <end position="98"/>
    </location>
</feature>
<dbReference type="HOGENOM" id="CLU_2177014_0_0_1"/>
<keyword evidence="1" id="KW-0479">Metal-binding</keyword>